<comment type="caution">
    <text evidence="2">The sequence shown here is derived from an EMBL/GenBank/DDBJ whole genome shotgun (WGS) entry which is preliminary data.</text>
</comment>
<feature type="region of interest" description="Disordered" evidence="1">
    <location>
        <begin position="1"/>
        <end position="127"/>
    </location>
</feature>
<protein>
    <submittedName>
        <fullName evidence="2">Uncharacterized protein</fullName>
    </submittedName>
</protein>
<feature type="compositionally biased region" description="Basic and acidic residues" evidence="1">
    <location>
        <begin position="31"/>
        <end position="42"/>
    </location>
</feature>
<proteinExistence type="predicted"/>
<evidence type="ECO:0000313" key="2">
    <source>
        <dbReference type="EMBL" id="GFN01115.1"/>
    </source>
</evidence>
<dbReference type="Proteomes" id="UP000498980">
    <property type="component" value="Unassembled WGS sequence"/>
</dbReference>
<dbReference type="EMBL" id="BLWC01000001">
    <property type="protein sequence ID" value="GFN01115.1"/>
    <property type="molecule type" value="Genomic_DNA"/>
</dbReference>
<feature type="compositionally biased region" description="Basic and acidic residues" evidence="1">
    <location>
        <begin position="74"/>
        <end position="83"/>
    </location>
</feature>
<feature type="compositionally biased region" description="Polar residues" evidence="1">
    <location>
        <begin position="10"/>
        <end position="19"/>
    </location>
</feature>
<name>A0A7J0CH63_9ACTN</name>
<evidence type="ECO:0000313" key="3">
    <source>
        <dbReference type="Proteomes" id="UP000498980"/>
    </source>
</evidence>
<dbReference type="AlphaFoldDB" id="A0A7J0CH63"/>
<accession>A0A7J0CH63</accession>
<reference evidence="2 3" key="1">
    <citation type="submission" date="2020-05" db="EMBL/GenBank/DDBJ databases">
        <title>Whole genome shotgun sequence of Streptomyces fulvorobeus NBRC 15897.</title>
        <authorList>
            <person name="Komaki H."/>
            <person name="Tamura T."/>
        </authorList>
    </citation>
    <scope>NUCLEOTIDE SEQUENCE [LARGE SCALE GENOMIC DNA]</scope>
    <source>
        <strain evidence="2 3">NBRC 15897</strain>
    </source>
</reference>
<evidence type="ECO:0000256" key="1">
    <source>
        <dbReference type="SAM" id="MobiDB-lite"/>
    </source>
</evidence>
<sequence length="127" mass="13403">MRSTARAGSGTWQVASNGGRNDGGQAVAAPEEVRDGLSRGGDEAGPCRIGAIFTHSVDKPAFSPGHRTPQPHSDSTKADRVAEDTASPVPHGVSPPLPTARRQPPYRGARTARRPLILDQRKVRAHA</sequence>
<gene>
    <name evidence="2" type="ORF">Sfulv_59250</name>
</gene>
<keyword evidence="3" id="KW-1185">Reference proteome</keyword>
<organism evidence="2 3">
    <name type="scientific">Streptomyces fulvorobeus</name>
    <dbReference type="NCBI Taxonomy" id="284028"/>
    <lineage>
        <taxon>Bacteria</taxon>
        <taxon>Bacillati</taxon>
        <taxon>Actinomycetota</taxon>
        <taxon>Actinomycetes</taxon>
        <taxon>Kitasatosporales</taxon>
        <taxon>Streptomycetaceae</taxon>
        <taxon>Streptomyces</taxon>
    </lineage>
</organism>